<organism evidence="1 2">
    <name type="scientific">Pseudomonas fluorescens</name>
    <dbReference type="NCBI Taxonomy" id="294"/>
    <lineage>
        <taxon>Bacteria</taxon>
        <taxon>Pseudomonadati</taxon>
        <taxon>Pseudomonadota</taxon>
        <taxon>Gammaproteobacteria</taxon>
        <taxon>Pseudomonadales</taxon>
        <taxon>Pseudomonadaceae</taxon>
        <taxon>Pseudomonas</taxon>
    </lineage>
</organism>
<proteinExistence type="predicted"/>
<sequence length="64" mass="7261">MLKNDLENLELDRLENESRKLVAERKKLLAEEKKLKRETNLYPLAVIAGVVTAITAAAGVFFKF</sequence>
<evidence type="ECO:0000313" key="2">
    <source>
        <dbReference type="Proteomes" id="UP000218643"/>
    </source>
</evidence>
<dbReference type="AlphaFoldDB" id="A0A423MLY3"/>
<dbReference type="EMBL" id="NXHE01000011">
    <property type="protein sequence ID" value="PCM49522.1"/>
    <property type="molecule type" value="Genomic_DNA"/>
</dbReference>
<reference evidence="1 2" key="2">
    <citation type="submission" date="2017-10" db="EMBL/GenBank/DDBJ databases">
        <title>Rhizosphere-associated Pseudomonas modulate jasmonic acid/salicylic acid antagonism to induce systemic resistance to herbivores at the cost of susceptibility to pathogens.</title>
        <authorList>
            <person name="Haney C.H."/>
            <person name="Wiesmann C.L."/>
            <person name="Shapiro L.R."/>
            <person name="O'Sullivan L.R."/>
            <person name="Khorasani S."/>
            <person name="Melnyk R.A."/>
            <person name="Xiao L."/>
            <person name="Bush J."/>
            <person name="Carrillo J."/>
            <person name="Pierce N.E."/>
            <person name="Ausubel F.M."/>
        </authorList>
    </citation>
    <scope>NUCLEOTIDE SEQUENCE [LARGE SCALE GENOMIC DNA]</scope>
    <source>
        <strain evidence="1 2">CH229</strain>
    </source>
</reference>
<protein>
    <submittedName>
        <fullName evidence="1">Uncharacterized protein</fullName>
    </submittedName>
</protein>
<evidence type="ECO:0000313" key="1">
    <source>
        <dbReference type="EMBL" id="PCM49522.1"/>
    </source>
</evidence>
<accession>A0A423MLY3</accession>
<dbReference type="RefSeq" id="WP_096795935.1">
    <property type="nucleotide sequence ID" value="NZ_MOBS01000012.1"/>
</dbReference>
<comment type="caution">
    <text evidence="1">The sequence shown here is derived from an EMBL/GenBank/DDBJ whole genome shotgun (WGS) entry which is preliminary data.</text>
</comment>
<dbReference type="Proteomes" id="UP000218643">
    <property type="component" value="Unassembled WGS sequence"/>
</dbReference>
<reference evidence="1 2" key="1">
    <citation type="submission" date="2017-09" db="EMBL/GenBank/DDBJ databases">
        <authorList>
            <person name="Haney C."/>
            <person name="Melnyk R."/>
        </authorList>
    </citation>
    <scope>NUCLEOTIDE SEQUENCE [LARGE SCALE GENOMIC DNA]</scope>
    <source>
        <strain evidence="1 2">CH229</strain>
    </source>
</reference>
<gene>
    <name evidence="1" type="ORF">CP335_11655</name>
</gene>
<name>A0A423MLY3_PSEFL</name>